<dbReference type="Proteomes" id="UP001295423">
    <property type="component" value="Unassembled WGS sequence"/>
</dbReference>
<keyword evidence="3" id="KW-1185">Reference proteome</keyword>
<feature type="compositionally biased region" description="Low complexity" evidence="1">
    <location>
        <begin position="159"/>
        <end position="172"/>
    </location>
</feature>
<protein>
    <submittedName>
        <fullName evidence="2">Uncharacterized protein</fullName>
    </submittedName>
</protein>
<proteinExistence type="predicted"/>
<feature type="compositionally biased region" description="Low complexity" evidence="1">
    <location>
        <begin position="90"/>
        <end position="115"/>
    </location>
</feature>
<dbReference type="EMBL" id="CAKOGP040001947">
    <property type="protein sequence ID" value="CAJ1957640.1"/>
    <property type="molecule type" value="Genomic_DNA"/>
</dbReference>
<evidence type="ECO:0000313" key="3">
    <source>
        <dbReference type="Proteomes" id="UP001295423"/>
    </source>
</evidence>
<accession>A0AAD2JK99</accession>
<sequence length="273" mass="28936">MTIQVFGPEPELVTKLGLPQPFKKVLIVSLGSIVTGPAPPVPPSDSSATPSASPSSAPSASAFSNPSQAPASFLTTDELMLMPSPLLSALPTPAPSTGPTLVPTLVPVPDATPLPTSQPSQGPTKLPTALPTPLLTALPTDPPTLRPTEAPSSAPSLVASNSPSTAPTSSPTMEFDGHGVPLTGDWDNQRVVGDNTGRYFLFRPEHWEAVFGSLPPALSYMTYSVEQRQDDQVVWQGTLRMWIWDSTEPDIGLPDGFEHGRRHSNGTTYLWAW</sequence>
<comment type="caution">
    <text evidence="2">The sequence shown here is derived from an EMBL/GenBank/DDBJ whole genome shotgun (WGS) entry which is preliminary data.</text>
</comment>
<feature type="compositionally biased region" description="Low complexity" evidence="1">
    <location>
        <begin position="123"/>
        <end position="139"/>
    </location>
</feature>
<reference evidence="2" key="1">
    <citation type="submission" date="2023-08" db="EMBL/GenBank/DDBJ databases">
        <authorList>
            <person name="Audoor S."/>
            <person name="Bilcke G."/>
        </authorList>
    </citation>
    <scope>NUCLEOTIDE SEQUENCE</scope>
</reference>
<evidence type="ECO:0000256" key="1">
    <source>
        <dbReference type="SAM" id="MobiDB-lite"/>
    </source>
</evidence>
<dbReference type="AlphaFoldDB" id="A0AAD2JK99"/>
<name>A0AAD2JK99_9STRA</name>
<gene>
    <name evidence="2" type="ORF">CYCCA115_LOCUS16811</name>
</gene>
<evidence type="ECO:0000313" key="2">
    <source>
        <dbReference type="EMBL" id="CAJ1957640.1"/>
    </source>
</evidence>
<organism evidence="2 3">
    <name type="scientific">Cylindrotheca closterium</name>
    <dbReference type="NCBI Taxonomy" id="2856"/>
    <lineage>
        <taxon>Eukaryota</taxon>
        <taxon>Sar</taxon>
        <taxon>Stramenopiles</taxon>
        <taxon>Ochrophyta</taxon>
        <taxon>Bacillariophyta</taxon>
        <taxon>Bacillariophyceae</taxon>
        <taxon>Bacillariophycidae</taxon>
        <taxon>Bacillariales</taxon>
        <taxon>Bacillariaceae</taxon>
        <taxon>Cylindrotheca</taxon>
    </lineage>
</organism>
<feature type="compositionally biased region" description="Low complexity" evidence="1">
    <location>
        <begin position="44"/>
        <end position="70"/>
    </location>
</feature>
<feature type="region of interest" description="Disordered" evidence="1">
    <location>
        <begin position="90"/>
        <end position="178"/>
    </location>
</feature>
<feature type="region of interest" description="Disordered" evidence="1">
    <location>
        <begin position="36"/>
        <end position="70"/>
    </location>
</feature>